<name>A0A0B0P9N7_GOSAR</name>
<protein>
    <submittedName>
        <fullName evidence="1">Phosphoenolpyruvate carboxylase</fullName>
    </submittedName>
</protein>
<reference evidence="2" key="1">
    <citation type="submission" date="2014-09" db="EMBL/GenBank/DDBJ databases">
        <authorList>
            <person name="Mudge J."/>
            <person name="Ramaraj T."/>
            <person name="Lindquist I.E."/>
            <person name="Bharti A.K."/>
            <person name="Sundararajan A."/>
            <person name="Cameron C.T."/>
            <person name="Woodward J.E."/>
            <person name="May G.D."/>
            <person name="Brubaker C."/>
            <person name="Broadhvest J."/>
            <person name="Wilkins T.A."/>
        </authorList>
    </citation>
    <scope>NUCLEOTIDE SEQUENCE</scope>
    <source>
        <strain evidence="2">cv. AKA8401</strain>
    </source>
</reference>
<keyword evidence="2" id="KW-1185">Reference proteome</keyword>
<evidence type="ECO:0000313" key="1">
    <source>
        <dbReference type="EMBL" id="KHG20834.1"/>
    </source>
</evidence>
<dbReference type="Proteomes" id="UP000032142">
    <property type="component" value="Unassembled WGS sequence"/>
</dbReference>
<dbReference type="EMBL" id="KN416780">
    <property type="protein sequence ID" value="KHG20834.1"/>
    <property type="molecule type" value="Genomic_DNA"/>
</dbReference>
<evidence type="ECO:0000313" key="2">
    <source>
        <dbReference type="Proteomes" id="UP000032142"/>
    </source>
</evidence>
<proteinExistence type="predicted"/>
<accession>A0A0B0P9N7</accession>
<organism evidence="1 2">
    <name type="scientific">Gossypium arboreum</name>
    <name type="common">Tree cotton</name>
    <name type="synonym">Gossypium nanking</name>
    <dbReference type="NCBI Taxonomy" id="29729"/>
    <lineage>
        <taxon>Eukaryota</taxon>
        <taxon>Viridiplantae</taxon>
        <taxon>Streptophyta</taxon>
        <taxon>Embryophyta</taxon>
        <taxon>Tracheophyta</taxon>
        <taxon>Spermatophyta</taxon>
        <taxon>Magnoliopsida</taxon>
        <taxon>eudicotyledons</taxon>
        <taxon>Gunneridae</taxon>
        <taxon>Pentapetalae</taxon>
        <taxon>rosids</taxon>
        <taxon>malvids</taxon>
        <taxon>Malvales</taxon>
        <taxon>Malvaceae</taxon>
        <taxon>Malvoideae</taxon>
        <taxon>Gossypium</taxon>
    </lineage>
</organism>
<sequence length="46" mass="5541">MPYMNRDSVIPPDSYEIVLLRLRWFPTELFLKTLQMTLGYLKMCLC</sequence>
<dbReference type="AlphaFoldDB" id="A0A0B0P9N7"/>
<gene>
    <name evidence="1" type="ORF">F383_26585</name>
</gene>
<keyword evidence="1" id="KW-0670">Pyruvate</keyword>